<dbReference type="PRINTS" id="PR00420">
    <property type="entry name" value="RNGMNOXGNASE"/>
</dbReference>
<dbReference type="Gene3D" id="3.50.50.60">
    <property type="entry name" value="FAD/NAD(P)-binding domain"/>
    <property type="match status" value="1"/>
</dbReference>
<dbReference type="Pfam" id="PF21274">
    <property type="entry name" value="Rng_hyd_C"/>
    <property type="match status" value="1"/>
</dbReference>
<keyword evidence="5" id="KW-0560">Oxidoreductase</keyword>
<dbReference type="PANTHER" id="PTHR43004">
    <property type="entry name" value="TRK SYSTEM POTASSIUM UPTAKE PROTEIN"/>
    <property type="match status" value="1"/>
</dbReference>
<dbReference type="PANTHER" id="PTHR43004:SF19">
    <property type="entry name" value="BINDING MONOOXYGENASE, PUTATIVE (JCVI)-RELATED"/>
    <property type="match status" value="1"/>
</dbReference>
<name>A0A6P2C4X5_9ACTN</name>
<dbReference type="OrthoDB" id="8670884at2"/>
<keyword evidence="3" id="KW-0274">FAD</keyword>
<dbReference type="GO" id="GO:0016709">
    <property type="term" value="F:oxidoreductase activity, acting on paired donors, with incorporation or reduction of molecular oxygen, NAD(P)H as one donor, and incorporation of one atom of oxygen"/>
    <property type="evidence" value="ECO:0007669"/>
    <property type="project" value="UniProtKB-ARBA"/>
</dbReference>
<dbReference type="AlphaFoldDB" id="A0A6P2C4X5"/>
<proteinExistence type="predicted"/>
<dbReference type="EMBL" id="RPFW01000003">
    <property type="protein sequence ID" value="TVZ04563.1"/>
    <property type="molecule type" value="Genomic_DNA"/>
</dbReference>
<comment type="cofactor">
    <cofactor evidence="1">
        <name>FAD</name>
        <dbReference type="ChEBI" id="CHEBI:57692"/>
    </cofactor>
</comment>
<evidence type="ECO:0000259" key="4">
    <source>
        <dbReference type="Pfam" id="PF01494"/>
    </source>
</evidence>
<evidence type="ECO:0000256" key="3">
    <source>
        <dbReference type="ARBA" id="ARBA00022827"/>
    </source>
</evidence>
<evidence type="ECO:0000256" key="1">
    <source>
        <dbReference type="ARBA" id="ARBA00001974"/>
    </source>
</evidence>
<reference evidence="5 6" key="1">
    <citation type="submission" date="2018-11" db="EMBL/GenBank/DDBJ databases">
        <title>Trebonia kvetii gen.nov., sp.nov., a novel acidophilic actinobacterium, and proposal of the new actinobacterial family Treboniaceae fam. nov.</title>
        <authorList>
            <person name="Rapoport D."/>
            <person name="Sagova-Mareckova M."/>
            <person name="Sedlacek I."/>
            <person name="Provaznik J."/>
            <person name="Kralova S."/>
            <person name="Pavlinic D."/>
            <person name="Benes V."/>
            <person name="Kopecky J."/>
        </authorList>
    </citation>
    <scope>NUCLEOTIDE SEQUENCE [LARGE SCALE GENOMIC DNA]</scope>
    <source>
        <strain evidence="5 6">15Tr583</strain>
    </source>
</reference>
<feature type="domain" description="FAD-binding" evidence="4">
    <location>
        <begin position="15"/>
        <end position="348"/>
    </location>
</feature>
<dbReference type="GO" id="GO:0071949">
    <property type="term" value="F:FAD binding"/>
    <property type="evidence" value="ECO:0007669"/>
    <property type="project" value="InterPro"/>
</dbReference>
<evidence type="ECO:0000313" key="6">
    <source>
        <dbReference type="Proteomes" id="UP000460272"/>
    </source>
</evidence>
<keyword evidence="6" id="KW-1185">Reference proteome</keyword>
<comment type="caution">
    <text evidence="5">The sequence shown here is derived from an EMBL/GenBank/DDBJ whole genome shotgun (WGS) entry which is preliminary data.</text>
</comment>
<dbReference type="SUPFAM" id="SSF51905">
    <property type="entry name" value="FAD/NAD(P)-binding domain"/>
    <property type="match status" value="1"/>
</dbReference>
<dbReference type="InterPro" id="IPR036188">
    <property type="entry name" value="FAD/NAD-bd_sf"/>
</dbReference>
<dbReference type="InterPro" id="IPR050641">
    <property type="entry name" value="RIFMO-like"/>
</dbReference>
<keyword evidence="2" id="KW-0285">Flavoprotein</keyword>
<dbReference type="Gene3D" id="3.40.30.120">
    <property type="match status" value="1"/>
</dbReference>
<dbReference type="Proteomes" id="UP000460272">
    <property type="component" value="Unassembled WGS sequence"/>
</dbReference>
<sequence>MRGCFLMSAELGSHDVVVVGAGPVGMWLAAELHRGGVRPVVMERRAERPPHSKALTIYPRTLEQFAMRGIAGRWTAEGMPVPSSHYAILTNRLDLSFLDTRFPYTLFLPQRRTEELLAAHLAELGVPVLREHTVTELRQDADAVDLDVTTPDGTRRLRAPYVVGCDGAGSAVRKAAGLDWAGEPTAWTTILGDTELTDPPQGRALTLNRPGGSIYMVDLGGGRWRIAPIDHATLADPVSKPVTFADLRASTLRLAGTDFGMRETPDTWLSRVGDEARHAPAYQAGRVLLAGDAAHVHFPAGGQGLNLGLQDAANLGWKLAAAIRGLAPAGVLNTYSAERVPVALDVIADSRAQCALFANPTQAGIALRDRFNDLLGAHESLRKDLALRLSGLAIRYDGQAGDGSPGEGWRVPDLDLRGAPAPSVFGLLRSARFVLLVISSPEDTATAVQEPISAELAAGYRDRLDVVTAALASDHSDWAGFRALLIRPDGYVAWSHHRDMRAPVAPPLAEWLGDPGCG</sequence>
<organism evidence="5 6">
    <name type="scientific">Trebonia kvetii</name>
    <dbReference type="NCBI Taxonomy" id="2480626"/>
    <lineage>
        <taxon>Bacteria</taxon>
        <taxon>Bacillati</taxon>
        <taxon>Actinomycetota</taxon>
        <taxon>Actinomycetes</taxon>
        <taxon>Streptosporangiales</taxon>
        <taxon>Treboniaceae</taxon>
        <taxon>Trebonia</taxon>
    </lineage>
</organism>
<evidence type="ECO:0000256" key="2">
    <source>
        <dbReference type="ARBA" id="ARBA00022630"/>
    </source>
</evidence>
<dbReference type="InterPro" id="IPR002938">
    <property type="entry name" value="FAD-bd"/>
</dbReference>
<evidence type="ECO:0000313" key="5">
    <source>
        <dbReference type="EMBL" id="TVZ04563.1"/>
    </source>
</evidence>
<gene>
    <name evidence="5" type="ORF">EAS64_19615</name>
</gene>
<accession>A0A6P2C4X5</accession>
<protein>
    <submittedName>
        <fullName evidence="5">Monooxygenase</fullName>
    </submittedName>
</protein>
<dbReference type="Pfam" id="PF01494">
    <property type="entry name" value="FAD_binding_3"/>
    <property type="match status" value="1"/>
</dbReference>
<dbReference type="Gene3D" id="3.30.70.2450">
    <property type="match status" value="1"/>
</dbReference>
<keyword evidence="5" id="KW-0503">Monooxygenase</keyword>